<keyword evidence="1" id="KW-0472">Membrane</keyword>
<gene>
    <name evidence="2" type="ORF">BE18_00335</name>
</gene>
<organism evidence="2 3">
    <name type="scientific">Sorangium cellulosum</name>
    <name type="common">Polyangium cellulosum</name>
    <dbReference type="NCBI Taxonomy" id="56"/>
    <lineage>
        <taxon>Bacteria</taxon>
        <taxon>Pseudomonadati</taxon>
        <taxon>Myxococcota</taxon>
        <taxon>Polyangia</taxon>
        <taxon>Polyangiales</taxon>
        <taxon>Polyangiaceae</taxon>
        <taxon>Sorangium</taxon>
    </lineage>
</organism>
<keyword evidence="1" id="KW-0812">Transmembrane</keyword>
<evidence type="ECO:0000313" key="2">
    <source>
        <dbReference type="EMBL" id="KYF76169.1"/>
    </source>
</evidence>
<comment type="caution">
    <text evidence="2">The sequence shown here is derived from an EMBL/GenBank/DDBJ whole genome shotgun (WGS) entry which is preliminary data.</text>
</comment>
<evidence type="ECO:0000256" key="1">
    <source>
        <dbReference type="SAM" id="Phobius"/>
    </source>
</evidence>
<protein>
    <submittedName>
        <fullName evidence="2">Uncharacterized protein</fullName>
    </submittedName>
</protein>
<dbReference type="Proteomes" id="UP000075515">
    <property type="component" value="Unassembled WGS sequence"/>
</dbReference>
<keyword evidence="1" id="KW-1133">Transmembrane helix</keyword>
<dbReference type="EMBL" id="JEMC01004065">
    <property type="protein sequence ID" value="KYF76169.1"/>
    <property type="molecule type" value="Genomic_DNA"/>
</dbReference>
<feature type="transmembrane region" description="Helical" evidence="1">
    <location>
        <begin position="84"/>
        <end position="108"/>
    </location>
</feature>
<sequence length="144" mass="14704">MGTGVAGVGLVMGIVGSAIVVNARGNADEVGQTIEAYVASHESTIPANRRSQPCGAREDPSGDLPGFQTACGTLRDELDRYDGALPWAITGWVLLGVGVVGTATYAMIDWYPQKQQTASGGPRITAIAPFVAPGQAALGVAGTF</sequence>
<proteinExistence type="predicted"/>
<dbReference type="AlphaFoldDB" id="A0A150R7A1"/>
<accession>A0A150R7A1</accession>
<evidence type="ECO:0000313" key="3">
    <source>
        <dbReference type="Proteomes" id="UP000075515"/>
    </source>
</evidence>
<name>A0A150R7A1_SORCE</name>
<reference evidence="2 3" key="1">
    <citation type="submission" date="2014-02" db="EMBL/GenBank/DDBJ databases">
        <title>The small core and large imbalanced accessory genome model reveals a collaborative survival strategy of Sorangium cellulosum strains in nature.</title>
        <authorList>
            <person name="Han K."/>
            <person name="Peng R."/>
            <person name="Blom J."/>
            <person name="Li Y.-Z."/>
        </authorList>
    </citation>
    <scope>NUCLEOTIDE SEQUENCE [LARGE SCALE GENOMIC DNA]</scope>
    <source>
        <strain evidence="2 3">So0149</strain>
    </source>
</reference>